<gene>
    <name evidence="1" type="ORF">ESB13_16310</name>
</gene>
<dbReference type="PANTHER" id="PTHR30348">
    <property type="entry name" value="UNCHARACTERIZED PROTEIN YECE"/>
    <property type="match status" value="1"/>
</dbReference>
<comment type="caution">
    <text evidence="1">The sequence shown here is derived from an EMBL/GenBank/DDBJ whole genome shotgun (WGS) entry which is preliminary data.</text>
</comment>
<dbReference type="RefSeq" id="WP_129004697.1">
    <property type="nucleotide sequence ID" value="NZ_SDHZ01000002.1"/>
</dbReference>
<organism evidence="1 2">
    <name type="scientific">Filimonas effusa</name>
    <dbReference type="NCBI Taxonomy" id="2508721"/>
    <lineage>
        <taxon>Bacteria</taxon>
        <taxon>Pseudomonadati</taxon>
        <taxon>Bacteroidota</taxon>
        <taxon>Chitinophagia</taxon>
        <taxon>Chitinophagales</taxon>
        <taxon>Chitinophagaceae</taxon>
        <taxon>Filimonas</taxon>
    </lineage>
</organism>
<keyword evidence="2" id="KW-1185">Reference proteome</keyword>
<dbReference type="OrthoDB" id="9780310at2"/>
<protein>
    <submittedName>
        <fullName evidence="1">DUF72 domain-containing protein</fullName>
    </submittedName>
</protein>
<dbReference type="InterPro" id="IPR002763">
    <property type="entry name" value="DUF72"/>
</dbReference>
<dbReference type="InterPro" id="IPR036520">
    <property type="entry name" value="UPF0759_sf"/>
</dbReference>
<dbReference type="Pfam" id="PF01904">
    <property type="entry name" value="DUF72"/>
    <property type="match status" value="1"/>
</dbReference>
<dbReference type="EMBL" id="SDHZ01000002">
    <property type="protein sequence ID" value="RXK83645.1"/>
    <property type="molecule type" value="Genomic_DNA"/>
</dbReference>
<dbReference type="AlphaFoldDB" id="A0A4Q1D591"/>
<proteinExistence type="predicted"/>
<reference evidence="1 2" key="1">
    <citation type="submission" date="2019-01" db="EMBL/GenBank/DDBJ databases">
        <title>Filimonas sp. strain TTM-71.</title>
        <authorList>
            <person name="Chen W.-M."/>
        </authorList>
    </citation>
    <scope>NUCLEOTIDE SEQUENCE [LARGE SCALE GENOMIC DNA]</scope>
    <source>
        <strain evidence="1 2">TTM-71</strain>
    </source>
</reference>
<dbReference type="Gene3D" id="3.20.20.410">
    <property type="entry name" value="Protein of unknown function UPF0759"/>
    <property type="match status" value="1"/>
</dbReference>
<dbReference type="SUPFAM" id="SSF117396">
    <property type="entry name" value="TM1631-like"/>
    <property type="match status" value="1"/>
</dbReference>
<name>A0A4Q1D591_9BACT</name>
<dbReference type="Proteomes" id="UP000290545">
    <property type="component" value="Unassembled WGS sequence"/>
</dbReference>
<evidence type="ECO:0000313" key="2">
    <source>
        <dbReference type="Proteomes" id="UP000290545"/>
    </source>
</evidence>
<accession>A0A4Q1D591</accession>
<dbReference type="PANTHER" id="PTHR30348:SF14">
    <property type="entry name" value="BLR8050 PROTEIN"/>
    <property type="match status" value="1"/>
</dbReference>
<evidence type="ECO:0000313" key="1">
    <source>
        <dbReference type="EMBL" id="RXK83645.1"/>
    </source>
</evidence>
<sequence>MPEKTLSIRIGTSNVVLPFNKTQFPPEFQSSSRLTYYASLFNTVEINSSFYKVPQFKTFARWAAEVPEDFRFTVKLWKEITHVKGLAFKEEDVVAFMQAAEGLGDKKGCLLVQFPGSVTVSLYSKVERLLELLHEIGGWQVVVEFRHNSWYIGEVYEMLDEFGFSVVLHDMKKSETWELNKKAKVVYVRFHGTEANYGGSYSDGELEKVRERILAWVDEGKEVYVYFNNTRGDGFGNARTISNCI</sequence>